<keyword evidence="1" id="KW-0812">Transmembrane</keyword>
<feature type="transmembrane region" description="Helical" evidence="1">
    <location>
        <begin position="6"/>
        <end position="30"/>
    </location>
</feature>
<reference evidence="2" key="1">
    <citation type="journal article" date="2021" name="IMA Fungus">
        <title>Genomic characterization of three marine fungi, including Emericellopsis atlantica sp. nov. with signatures of a generalist lifestyle and marine biomass degradation.</title>
        <authorList>
            <person name="Hagestad O.C."/>
            <person name="Hou L."/>
            <person name="Andersen J.H."/>
            <person name="Hansen E.H."/>
            <person name="Altermark B."/>
            <person name="Li C."/>
            <person name="Kuhnert E."/>
            <person name="Cox R.J."/>
            <person name="Crous P.W."/>
            <person name="Spatafora J.W."/>
            <person name="Lail K."/>
            <person name="Amirebrahimi M."/>
            <person name="Lipzen A."/>
            <person name="Pangilinan J."/>
            <person name="Andreopoulos W."/>
            <person name="Hayes R.D."/>
            <person name="Ng V."/>
            <person name="Grigoriev I.V."/>
            <person name="Jackson S.A."/>
            <person name="Sutton T.D.S."/>
            <person name="Dobson A.D.W."/>
            <person name="Rama T."/>
        </authorList>
    </citation>
    <scope>NUCLEOTIDE SEQUENCE</scope>
    <source>
        <strain evidence="2">TRa3180A</strain>
    </source>
</reference>
<keyword evidence="3" id="KW-1185">Reference proteome</keyword>
<dbReference type="AlphaFoldDB" id="A0A9P7Z3P2"/>
<keyword evidence="1" id="KW-0472">Membrane</keyword>
<accession>A0A9P7Z3P2</accession>
<comment type="caution">
    <text evidence="2">The sequence shown here is derived from an EMBL/GenBank/DDBJ whole genome shotgun (WGS) entry which is preliminary data.</text>
</comment>
<evidence type="ECO:0000256" key="1">
    <source>
        <dbReference type="SAM" id="Phobius"/>
    </source>
</evidence>
<organism evidence="2 3">
    <name type="scientific">Calycina marina</name>
    <dbReference type="NCBI Taxonomy" id="1763456"/>
    <lineage>
        <taxon>Eukaryota</taxon>
        <taxon>Fungi</taxon>
        <taxon>Dikarya</taxon>
        <taxon>Ascomycota</taxon>
        <taxon>Pezizomycotina</taxon>
        <taxon>Leotiomycetes</taxon>
        <taxon>Helotiales</taxon>
        <taxon>Pezizellaceae</taxon>
        <taxon>Calycina</taxon>
    </lineage>
</organism>
<dbReference type="Proteomes" id="UP000887226">
    <property type="component" value="Unassembled WGS sequence"/>
</dbReference>
<name>A0A9P7Z3P2_9HELO</name>
<gene>
    <name evidence="2" type="ORF">BJ878DRAFT_542004</name>
</gene>
<evidence type="ECO:0000313" key="2">
    <source>
        <dbReference type="EMBL" id="KAG9244721.1"/>
    </source>
</evidence>
<sequence length="68" mass="7587">MAIERSGVISSALSVNTLKLYATLLVAAVYRKYGVKMPRADKDDARNYIKNILAKDYGLSDEALSRYD</sequence>
<protein>
    <submittedName>
        <fullName evidence="2">Uncharacterized protein</fullName>
    </submittedName>
</protein>
<evidence type="ECO:0000313" key="3">
    <source>
        <dbReference type="Proteomes" id="UP000887226"/>
    </source>
</evidence>
<dbReference type="EMBL" id="MU253888">
    <property type="protein sequence ID" value="KAG9244721.1"/>
    <property type="molecule type" value="Genomic_DNA"/>
</dbReference>
<proteinExistence type="predicted"/>
<keyword evidence="1" id="KW-1133">Transmembrane helix</keyword>